<name>A0ABT5G3P8_9ACTN</name>
<sequence length="657" mass="70623">MTDSAGRQESRRAAHARKRISRRPSRLGLPAGSTAGPDRVRDQEAGFPALLQRVWQRAATAADLRAGLEVLLTLDGHVPADIQLRALNSAEQAALSALCGLTWRTADARTDTDNDTDSGSGSGAGPADGGERPVFSGEIGLTTSGRIAVRTPGGRPLDARDLVGGVRRVPWSRTVLAVYRRELDRARARRAAGVADCRAWLAQQGPAGRDALVAQARQAALRTAPFVLYQQDIQYTNFRGRNTLTGKTLWPGHPDCALSALHGLPLELWSDEDAQLLVCLTLLIRSAGFGRIEEANGTQLSVEHVAHTLERVRRTYNTVPVPGAAPVPAAASHTVADLDRLAVALGERRRQVGRSAQLYREIHGALMHKVERVAAAPGPAARSRQAAVAEHLRSRLPLSGATLADLARDLDLAPDWLARPHGAFSTGLESLVHEAVAAAVTAFDADFAMSRGMRSLPDLVRALRGEHWAEICDWDITHFFCCVVPHPEAAAHFGGSPAALADAAWAMSSRMQYNSWHFVAGNLPPVPEVAARDHFVPPVIPDLAFYSDQHHHGHVNNNVRFSIRSPQAVDVDGRRFEGFMDLRLLRCAGEPFEEQDLLAAHQVSALIARATSHAARLAAAGAALEVTAFDSAWHWTSITGRAPAGAGMPAGQVRRAS</sequence>
<keyword evidence="3" id="KW-1185">Reference proteome</keyword>
<feature type="region of interest" description="Disordered" evidence="1">
    <location>
        <begin position="109"/>
        <end position="136"/>
    </location>
</feature>
<reference evidence="2 3" key="1">
    <citation type="journal article" date="2015" name="Int. J. Syst. Evol. Microbiol.">
        <title>Streptomyces gilvifuscus sp. nov., an actinomycete that produces antibacterial compounds isolated from soil.</title>
        <authorList>
            <person name="Nguyen T.M."/>
            <person name="Kim J."/>
        </authorList>
    </citation>
    <scope>NUCLEOTIDE SEQUENCE [LARGE SCALE GENOMIC DNA]</scope>
    <source>
        <strain evidence="2 3">T113</strain>
    </source>
</reference>
<gene>
    <name evidence="2" type="ORF">PO587_33865</name>
</gene>
<dbReference type="RefSeq" id="WP_272177846.1">
    <property type="nucleotide sequence ID" value="NZ_JAQOSK010000016.1"/>
</dbReference>
<accession>A0ABT5G3P8</accession>
<feature type="compositionally biased region" description="Basic and acidic residues" evidence="1">
    <location>
        <begin position="1"/>
        <end position="12"/>
    </location>
</feature>
<dbReference type="EMBL" id="JAQOSK010000016">
    <property type="protein sequence ID" value="MDC2959429.1"/>
    <property type="molecule type" value="Genomic_DNA"/>
</dbReference>
<comment type="caution">
    <text evidence="2">The sequence shown here is derived from an EMBL/GenBank/DDBJ whole genome shotgun (WGS) entry which is preliminary data.</text>
</comment>
<proteinExistence type="predicted"/>
<evidence type="ECO:0000256" key="1">
    <source>
        <dbReference type="SAM" id="MobiDB-lite"/>
    </source>
</evidence>
<dbReference type="Proteomes" id="UP001221328">
    <property type="component" value="Unassembled WGS sequence"/>
</dbReference>
<feature type="compositionally biased region" description="Basic residues" evidence="1">
    <location>
        <begin position="13"/>
        <end position="25"/>
    </location>
</feature>
<evidence type="ECO:0000313" key="2">
    <source>
        <dbReference type="EMBL" id="MDC2959429.1"/>
    </source>
</evidence>
<protein>
    <submittedName>
        <fullName evidence="2">Uncharacterized protein</fullName>
    </submittedName>
</protein>
<feature type="region of interest" description="Disordered" evidence="1">
    <location>
        <begin position="1"/>
        <end position="41"/>
    </location>
</feature>
<organism evidence="2 3">
    <name type="scientific">Streptomyces gilvifuscus</name>
    <dbReference type="NCBI Taxonomy" id="1550617"/>
    <lineage>
        <taxon>Bacteria</taxon>
        <taxon>Bacillati</taxon>
        <taxon>Actinomycetota</taxon>
        <taxon>Actinomycetes</taxon>
        <taxon>Kitasatosporales</taxon>
        <taxon>Streptomycetaceae</taxon>
        <taxon>Streptomyces</taxon>
    </lineage>
</organism>
<evidence type="ECO:0000313" key="3">
    <source>
        <dbReference type="Proteomes" id="UP001221328"/>
    </source>
</evidence>